<proteinExistence type="inferred from homology"/>
<dbReference type="Pfam" id="PF01121">
    <property type="entry name" value="CoaE"/>
    <property type="match status" value="1"/>
</dbReference>
<gene>
    <name evidence="8" type="primary">coaE</name>
    <name evidence="10" type="ORF">IV64_GL002188</name>
</gene>
<dbReference type="NCBIfam" id="TIGR00152">
    <property type="entry name" value="dephospho-CoA kinase"/>
    <property type="match status" value="1"/>
</dbReference>
<keyword evidence="6 8" id="KW-0067">ATP-binding</keyword>
<dbReference type="GO" id="GO:0004140">
    <property type="term" value="F:dephospho-CoA kinase activity"/>
    <property type="evidence" value="ECO:0007669"/>
    <property type="project" value="UniProtKB-UniRule"/>
</dbReference>
<dbReference type="HAMAP" id="MF_00376">
    <property type="entry name" value="Dephospho_CoA_kinase"/>
    <property type="match status" value="1"/>
</dbReference>
<dbReference type="Gene3D" id="3.40.50.300">
    <property type="entry name" value="P-loop containing nucleotide triphosphate hydrolases"/>
    <property type="match status" value="1"/>
</dbReference>
<dbReference type="InterPro" id="IPR027417">
    <property type="entry name" value="P-loop_NTPase"/>
</dbReference>
<dbReference type="PROSITE" id="PS51219">
    <property type="entry name" value="DPCK"/>
    <property type="match status" value="1"/>
</dbReference>
<name>A0A0R2ME25_9LACO</name>
<dbReference type="PANTHER" id="PTHR10695">
    <property type="entry name" value="DEPHOSPHO-COA KINASE-RELATED"/>
    <property type="match status" value="1"/>
</dbReference>
<keyword evidence="3 8" id="KW-0808">Transferase</keyword>
<dbReference type="FunFam" id="3.40.50.300:FF:000991">
    <property type="entry name" value="Dephospho-CoA kinase"/>
    <property type="match status" value="1"/>
</dbReference>
<comment type="function">
    <text evidence="8">Catalyzes the phosphorylation of the 3'-hydroxyl group of dephosphocoenzyme A to form coenzyme A.</text>
</comment>
<evidence type="ECO:0000256" key="9">
    <source>
        <dbReference type="NCBIfam" id="TIGR00152"/>
    </source>
</evidence>
<evidence type="ECO:0000256" key="6">
    <source>
        <dbReference type="ARBA" id="ARBA00022840"/>
    </source>
</evidence>
<comment type="caution">
    <text evidence="10">The sequence shown here is derived from an EMBL/GenBank/DDBJ whole genome shotgun (WGS) entry which is preliminary data.</text>
</comment>
<dbReference type="PANTHER" id="PTHR10695:SF46">
    <property type="entry name" value="BIFUNCTIONAL COENZYME A SYNTHASE-RELATED"/>
    <property type="match status" value="1"/>
</dbReference>
<dbReference type="STRING" id="942150.IV64_GL002188"/>
<evidence type="ECO:0000256" key="7">
    <source>
        <dbReference type="ARBA" id="ARBA00022993"/>
    </source>
</evidence>
<accession>A0A0R2ME25</accession>
<evidence type="ECO:0000313" key="11">
    <source>
        <dbReference type="Proteomes" id="UP000051783"/>
    </source>
</evidence>
<dbReference type="GO" id="GO:0005737">
    <property type="term" value="C:cytoplasm"/>
    <property type="evidence" value="ECO:0007669"/>
    <property type="project" value="UniProtKB-SubCell"/>
</dbReference>
<dbReference type="EMBL" id="JQCL01000053">
    <property type="protein sequence ID" value="KRO11671.1"/>
    <property type="molecule type" value="Genomic_DNA"/>
</dbReference>
<evidence type="ECO:0000256" key="3">
    <source>
        <dbReference type="ARBA" id="ARBA00022679"/>
    </source>
</evidence>
<dbReference type="GO" id="GO:0015937">
    <property type="term" value="P:coenzyme A biosynthetic process"/>
    <property type="evidence" value="ECO:0007669"/>
    <property type="project" value="UniProtKB-UniRule"/>
</dbReference>
<evidence type="ECO:0000256" key="1">
    <source>
        <dbReference type="ARBA" id="ARBA00009018"/>
    </source>
</evidence>
<evidence type="ECO:0000256" key="2">
    <source>
        <dbReference type="ARBA" id="ARBA00022490"/>
    </source>
</evidence>
<evidence type="ECO:0000256" key="5">
    <source>
        <dbReference type="ARBA" id="ARBA00022777"/>
    </source>
</evidence>
<dbReference type="EC" id="2.7.1.24" evidence="8 9"/>
<evidence type="ECO:0000256" key="4">
    <source>
        <dbReference type="ARBA" id="ARBA00022741"/>
    </source>
</evidence>
<dbReference type="PATRIC" id="fig|942150.3.peg.2289"/>
<keyword evidence="4 8" id="KW-0547">Nucleotide-binding</keyword>
<comment type="pathway">
    <text evidence="8">Cofactor biosynthesis; coenzyme A biosynthesis; CoA from (R)-pantothenate: step 5/5.</text>
</comment>
<comment type="catalytic activity">
    <reaction evidence="8">
        <text>3'-dephospho-CoA + ATP = ADP + CoA + H(+)</text>
        <dbReference type="Rhea" id="RHEA:18245"/>
        <dbReference type="ChEBI" id="CHEBI:15378"/>
        <dbReference type="ChEBI" id="CHEBI:30616"/>
        <dbReference type="ChEBI" id="CHEBI:57287"/>
        <dbReference type="ChEBI" id="CHEBI:57328"/>
        <dbReference type="ChEBI" id="CHEBI:456216"/>
        <dbReference type="EC" id="2.7.1.24"/>
    </reaction>
</comment>
<evidence type="ECO:0000313" key="10">
    <source>
        <dbReference type="EMBL" id="KRO11671.1"/>
    </source>
</evidence>
<reference evidence="10 11" key="1">
    <citation type="journal article" date="2015" name="Genome Announc.">
        <title>Expanding the biotechnology potential of lactobacilli through comparative genomics of 213 strains and associated genera.</title>
        <authorList>
            <person name="Sun Z."/>
            <person name="Harris H.M."/>
            <person name="McCann A."/>
            <person name="Guo C."/>
            <person name="Argimon S."/>
            <person name="Zhang W."/>
            <person name="Yang X."/>
            <person name="Jeffery I.B."/>
            <person name="Cooney J.C."/>
            <person name="Kagawa T.F."/>
            <person name="Liu W."/>
            <person name="Song Y."/>
            <person name="Salvetti E."/>
            <person name="Wrobel A."/>
            <person name="Rasinkangas P."/>
            <person name="Parkhill J."/>
            <person name="Rea M.C."/>
            <person name="O'Sullivan O."/>
            <person name="Ritari J."/>
            <person name="Douillard F.P."/>
            <person name="Paul Ross R."/>
            <person name="Yang R."/>
            <person name="Briner A.E."/>
            <person name="Felis G.E."/>
            <person name="de Vos W.M."/>
            <person name="Barrangou R."/>
            <person name="Klaenhammer T.R."/>
            <person name="Caufield P.W."/>
            <person name="Cui Y."/>
            <person name="Zhang H."/>
            <person name="O'Toole P.W."/>
        </authorList>
    </citation>
    <scope>NUCLEOTIDE SEQUENCE [LARGE SCALE GENOMIC DNA]</scope>
    <source>
        <strain evidence="10 11">LMG 26013</strain>
    </source>
</reference>
<protein>
    <recommendedName>
        <fullName evidence="8 9">Dephospho-CoA kinase</fullName>
        <ecNumber evidence="8 9">2.7.1.24</ecNumber>
    </recommendedName>
    <alternativeName>
        <fullName evidence="8">Dephosphocoenzyme A kinase</fullName>
    </alternativeName>
</protein>
<sequence length="201" mass="21549">MIAMTQIIGLTGGIATGKSTVSKMLAEAGLPIVDADKIAWQVEGPGQPTTAKIAAHFGPQVLLADGRLNRPWLGKKVFSDPQALAELTAITSLPIQYAMLKATVAAGKTRPSAVILDVPLLFESGWQNVCDQVMVVTAPADVVLQRLMARNHLSKRDAQARIASQLPLAKKVAMADVVIDNGENVDKTRTTVLKWLKTINY</sequence>
<keyword evidence="7 8" id="KW-0173">Coenzyme A biosynthesis</keyword>
<organism evidence="10 11">
    <name type="scientific">Lactiplantibacillus xiangfangensis</name>
    <dbReference type="NCBI Taxonomy" id="942150"/>
    <lineage>
        <taxon>Bacteria</taxon>
        <taxon>Bacillati</taxon>
        <taxon>Bacillota</taxon>
        <taxon>Bacilli</taxon>
        <taxon>Lactobacillales</taxon>
        <taxon>Lactobacillaceae</taxon>
        <taxon>Lactiplantibacillus</taxon>
    </lineage>
</organism>
<keyword evidence="5 8" id="KW-0418">Kinase</keyword>
<evidence type="ECO:0000256" key="8">
    <source>
        <dbReference type="HAMAP-Rule" id="MF_00376"/>
    </source>
</evidence>
<comment type="subcellular location">
    <subcellularLocation>
        <location evidence="8">Cytoplasm</location>
    </subcellularLocation>
</comment>
<dbReference type="InterPro" id="IPR001977">
    <property type="entry name" value="Depp_CoAkinase"/>
</dbReference>
<feature type="binding site" evidence="8">
    <location>
        <begin position="15"/>
        <end position="20"/>
    </location>
    <ligand>
        <name>ATP</name>
        <dbReference type="ChEBI" id="CHEBI:30616"/>
    </ligand>
</feature>
<dbReference type="SUPFAM" id="SSF52540">
    <property type="entry name" value="P-loop containing nucleoside triphosphate hydrolases"/>
    <property type="match status" value="1"/>
</dbReference>
<comment type="similarity">
    <text evidence="1 8">Belongs to the CoaE family.</text>
</comment>
<dbReference type="UniPathway" id="UPA00241">
    <property type="reaction ID" value="UER00356"/>
</dbReference>
<keyword evidence="11" id="KW-1185">Reference proteome</keyword>
<dbReference type="CDD" id="cd02022">
    <property type="entry name" value="DPCK"/>
    <property type="match status" value="1"/>
</dbReference>
<dbReference type="Proteomes" id="UP000051783">
    <property type="component" value="Unassembled WGS sequence"/>
</dbReference>
<dbReference type="AlphaFoldDB" id="A0A0R2ME25"/>
<dbReference type="GO" id="GO:0005524">
    <property type="term" value="F:ATP binding"/>
    <property type="evidence" value="ECO:0007669"/>
    <property type="project" value="UniProtKB-UniRule"/>
</dbReference>
<keyword evidence="2 8" id="KW-0963">Cytoplasm</keyword>